<evidence type="ECO:0000256" key="5">
    <source>
        <dbReference type="ARBA" id="ARBA00023212"/>
    </source>
</evidence>
<proteinExistence type="inferred from homology"/>
<evidence type="ECO:0000313" key="8">
    <source>
        <dbReference type="Ensembl" id="ENSATEP00000004402.1"/>
    </source>
</evidence>
<feature type="compositionally biased region" description="Basic and acidic residues" evidence="6">
    <location>
        <begin position="391"/>
        <end position="403"/>
    </location>
</feature>
<dbReference type="GeneID" id="113168927"/>
<dbReference type="FunCoup" id="A0A3Q1H7N9">
    <property type="interactions" value="784"/>
</dbReference>
<comment type="subcellular location">
    <subcellularLocation>
        <location evidence="1">Cytoplasm</location>
        <location evidence="1">Cytoskeleton</location>
    </subcellularLocation>
</comment>
<feature type="domain" description="Cytoskeleton-associated protein 2 C-terminal" evidence="7">
    <location>
        <begin position="400"/>
        <end position="547"/>
    </location>
</feature>
<comment type="similarity">
    <text evidence="2">Belongs to the CKAP2 family.</text>
</comment>
<feature type="region of interest" description="Disordered" evidence="6">
    <location>
        <begin position="1"/>
        <end position="32"/>
    </location>
</feature>
<protein>
    <recommendedName>
        <fullName evidence="7">Cytoskeleton-associated protein 2 C-terminal domain-containing protein</fullName>
    </recommendedName>
</protein>
<dbReference type="OMA" id="HEPEGQN"/>
<feature type="region of interest" description="Disordered" evidence="6">
    <location>
        <begin position="132"/>
        <end position="238"/>
    </location>
</feature>
<feature type="compositionally biased region" description="Basic and acidic residues" evidence="6">
    <location>
        <begin position="281"/>
        <end position="301"/>
    </location>
</feature>
<organism evidence="8 9">
    <name type="scientific">Anabas testudineus</name>
    <name type="common">Climbing perch</name>
    <name type="synonym">Anthias testudineus</name>
    <dbReference type="NCBI Taxonomy" id="64144"/>
    <lineage>
        <taxon>Eukaryota</taxon>
        <taxon>Metazoa</taxon>
        <taxon>Chordata</taxon>
        <taxon>Craniata</taxon>
        <taxon>Vertebrata</taxon>
        <taxon>Euteleostomi</taxon>
        <taxon>Actinopterygii</taxon>
        <taxon>Neopterygii</taxon>
        <taxon>Teleostei</taxon>
        <taxon>Neoteleostei</taxon>
        <taxon>Acanthomorphata</taxon>
        <taxon>Anabantaria</taxon>
        <taxon>Anabantiformes</taxon>
        <taxon>Anabantoidei</taxon>
        <taxon>Anabantidae</taxon>
        <taxon>Anabas</taxon>
    </lineage>
</organism>
<dbReference type="Pfam" id="PF15297">
    <property type="entry name" value="CKAP2_C"/>
    <property type="match status" value="1"/>
</dbReference>
<keyword evidence="4" id="KW-0597">Phosphoprotein</keyword>
<feature type="compositionally biased region" description="Polar residues" evidence="6">
    <location>
        <begin position="191"/>
        <end position="216"/>
    </location>
</feature>
<dbReference type="AlphaFoldDB" id="A0A3Q1H7N9"/>
<evidence type="ECO:0000256" key="3">
    <source>
        <dbReference type="ARBA" id="ARBA00022490"/>
    </source>
</evidence>
<dbReference type="PANTHER" id="PTHR16076:SF8">
    <property type="entry name" value="CYTOSKELETON-ASSOCIATED PROTEIN 2"/>
    <property type="match status" value="1"/>
</dbReference>
<dbReference type="GO" id="GO:0007026">
    <property type="term" value="P:negative regulation of microtubule depolymerization"/>
    <property type="evidence" value="ECO:0007669"/>
    <property type="project" value="TreeGrafter"/>
</dbReference>
<evidence type="ECO:0000256" key="4">
    <source>
        <dbReference type="ARBA" id="ARBA00022553"/>
    </source>
</evidence>
<reference evidence="8" key="3">
    <citation type="submission" date="2025-09" db="UniProtKB">
        <authorList>
            <consortium name="Ensembl"/>
        </authorList>
    </citation>
    <scope>IDENTIFICATION</scope>
</reference>
<evidence type="ECO:0000256" key="6">
    <source>
        <dbReference type="SAM" id="MobiDB-lite"/>
    </source>
</evidence>
<dbReference type="Ensembl" id="ENSATET00000004438.3">
    <property type="protein sequence ID" value="ENSATEP00000004402.1"/>
    <property type="gene ID" value="ENSATEG00000003082.3"/>
</dbReference>
<feature type="region of interest" description="Disordered" evidence="6">
    <location>
        <begin position="385"/>
        <end position="453"/>
    </location>
</feature>
<dbReference type="InParanoid" id="A0A3Q1H7N9"/>
<name>A0A3Q1H7N9_ANATE</name>
<dbReference type="InterPro" id="IPR026165">
    <property type="entry name" value="CKAP2_fam"/>
</dbReference>
<keyword evidence="5" id="KW-0206">Cytoskeleton</keyword>
<dbReference type="OrthoDB" id="9945093at2759"/>
<dbReference type="STRING" id="64144.ENSATEP00000004402"/>
<sequence length="557" mass="60963">MDSVAISRRNHTNKKGNKENTEPAHGSKSFIKRAKTTAAPFQLKNNERQETLTKSGPLQAKARKVDTRSVSGEPLKNVKTVQKDEKGAAAAANVNKIVAEAPKPPAAVPSAKSAPGMYKGKIVQSKIGSIWKSSAPIGGGEPKSSAPKTENQRVGNVSVFSRSTHVSKPSATRRPPAGFCSARPPARTVPATLTRTSSKNTTVAPTKGSGTQSSKPKATFTDKVNKPPVSSKLSQYRFTMETTEQRRAKLAEWLTSKGKTLKRPAMPTAAPQKTKVNTARPEVDLKSQSHVERQPATECKPKTKKHLETHKPDCADAQGTELTVHSQTPAVMDTTLELLENSDADLLIDSQDRIDDVVVNLCDALEALATPSRCNDELTQVTSECGDVEGDDHKPKEEYKKEEEQNEMLDDCGKHKFEPVKNEEEESDKCKVETDDEEEEEGSHNDVSTPQVESASVVKYSVKTTPYLQSVKRTIEGEASTSTSRRKSNIKDLKFLTPVRRSCRIQQKSSHLPTMLVDHDPCVSSLAELVKLDDDPNAYIYRKNPALLKDLPDQPGL</sequence>
<feature type="region of interest" description="Disordered" evidence="6">
    <location>
        <begin position="254"/>
        <end position="318"/>
    </location>
</feature>
<evidence type="ECO:0000313" key="9">
    <source>
        <dbReference type="Proteomes" id="UP000265040"/>
    </source>
</evidence>
<reference evidence="8" key="1">
    <citation type="submission" date="2021-04" db="EMBL/GenBank/DDBJ databases">
        <authorList>
            <consortium name="Wellcome Sanger Institute Data Sharing"/>
        </authorList>
    </citation>
    <scope>NUCLEOTIDE SEQUENCE [LARGE SCALE GENOMIC DNA]</scope>
</reference>
<feature type="compositionally biased region" description="Polar residues" evidence="6">
    <location>
        <begin position="146"/>
        <end position="170"/>
    </location>
</feature>
<keyword evidence="3" id="KW-0963">Cytoplasm</keyword>
<dbReference type="GO" id="GO:0015630">
    <property type="term" value="C:microtubule cytoskeleton"/>
    <property type="evidence" value="ECO:0007669"/>
    <property type="project" value="TreeGrafter"/>
</dbReference>
<evidence type="ECO:0000256" key="2">
    <source>
        <dbReference type="ARBA" id="ARBA00009468"/>
    </source>
</evidence>
<feature type="compositionally biased region" description="Basic and acidic residues" evidence="6">
    <location>
        <begin position="411"/>
        <end position="433"/>
    </location>
</feature>
<dbReference type="PANTHER" id="PTHR16076">
    <property type="entry name" value="CYTOSKELETON ASSOCIATED PROTEIN 2-RELATED"/>
    <property type="match status" value="1"/>
</dbReference>
<keyword evidence="9" id="KW-1185">Reference proteome</keyword>
<accession>A0A3Q1H7N9</accession>
<dbReference type="RefSeq" id="XP_026225788.1">
    <property type="nucleotide sequence ID" value="XM_026370003.1"/>
</dbReference>
<reference evidence="8" key="2">
    <citation type="submission" date="2025-08" db="UniProtKB">
        <authorList>
            <consortium name="Ensembl"/>
        </authorList>
    </citation>
    <scope>IDENTIFICATION</scope>
</reference>
<evidence type="ECO:0000256" key="1">
    <source>
        <dbReference type="ARBA" id="ARBA00004245"/>
    </source>
</evidence>
<feature type="region of interest" description="Disordered" evidence="6">
    <location>
        <begin position="47"/>
        <end position="74"/>
    </location>
</feature>
<dbReference type="InterPro" id="IPR029197">
    <property type="entry name" value="CKAP2_C"/>
</dbReference>
<evidence type="ECO:0000259" key="7">
    <source>
        <dbReference type="Pfam" id="PF15297"/>
    </source>
</evidence>
<dbReference type="GeneTree" id="ENSGT00530000063691"/>
<dbReference type="Proteomes" id="UP000265040">
    <property type="component" value="Chromosome 14"/>
</dbReference>